<evidence type="ECO:0000313" key="8">
    <source>
        <dbReference type="Ensembl" id="ENSLOCP00000000475.1"/>
    </source>
</evidence>
<dbReference type="GO" id="GO:0042613">
    <property type="term" value="C:MHC class II protein complex"/>
    <property type="evidence" value="ECO:0000318"/>
    <property type="project" value="GO_Central"/>
</dbReference>
<dbReference type="PANTHER" id="PTHR19944">
    <property type="entry name" value="MHC CLASS II-RELATED"/>
    <property type="match status" value="1"/>
</dbReference>
<keyword evidence="2 6" id="KW-0812">Transmembrane</keyword>
<dbReference type="GO" id="GO:0050870">
    <property type="term" value="P:positive regulation of T cell activation"/>
    <property type="evidence" value="ECO:0000318"/>
    <property type="project" value="GO_Central"/>
</dbReference>
<dbReference type="GO" id="GO:0031902">
    <property type="term" value="C:late endosome membrane"/>
    <property type="evidence" value="ECO:0000318"/>
    <property type="project" value="GO_Central"/>
</dbReference>
<keyword evidence="9" id="KW-1185">Reference proteome</keyword>
<organism evidence="8 9">
    <name type="scientific">Lepisosteus oculatus</name>
    <name type="common">Spotted gar</name>
    <dbReference type="NCBI Taxonomy" id="7918"/>
    <lineage>
        <taxon>Eukaryota</taxon>
        <taxon>Metazoa</taxon>
        <taxon>Chordata</taxon>
        <taxon>Craniata</taxon>
        <taxon>Vertebrata</taxon>
        <taxon>Euteleostomi</taxon>
        <taxon>Actinopterygii</taxon>
        <taxon>Neopterygii</taxon>
        <taxon>Holostei</taxon>
        <taxon>Semionotiformes</taxon>
        <taxon>Lepisosteidae</taxon>
        <taxon>Lepisosteus</taxon>
    </lineage>
</organism>
<comment type="subcellular location">
    <subcellularLocation>
        <location evidence="1">Membrane</location>
        <topology evidence="1">Single-pass type I membrane protein</topology>
    </subcellularLocation>
</comment>
<name>W5LWG8_LEPOC</name>
<keyword evidence="4" id="KW-1015">Disulfide bond</keyword>
<dbReference type="Pfam" id="PF00969">
    <property type="entry name" value="MHC_II_beta"/>
    <property type="match status" value="1"/>
</dbReference>
<accession>W5LWG8</accession>
<dbReference type="InterPro" id="IPR050160">
    <property type="entry name" value="MHC/Immunoglobulin"/>
</dbReference>
<dbReference type="InterPro" id="IPR003597">
    <property type="entry name" value="Ig_C1-set"/>
</dbReference>
<dbReference type="GO" id="GO:0002503">
    <property type="term" value="P:peptide antigen assembly with MHC class II protein complex"/>
    <property type="evidence" value="ECO:0000318"/>
    <property type="project" value="GO_Central"/>
</dbReference>
<dbReference type="GO" id="GO:0006955">
    <property type="term" value="P:immune response"/>
    <property type="evidence" value="ECO:0007669"/>
    <property type="project" value="InterPro"/>
</dbReference>
<dbReference type="InterPro" id="IPR011162">
    <property type="entry name" value="MHC_I/II-like_Ag-recog"/>
</dbReference>
<dbReference type="GeneTree" id="ENSGT00950000183127"/>
<dbReference type="InterPro" id="IPR007110">
    <property type="entry name" value="Ig-like_dom"/>
</dbReference>
<dbReference type="Proteomes" id="UP000018468">
    <property type="component" value="Unassembled WGS sequence"/>
</dbReference>
<dbReference type="Bgee" id="ENSLOCG00000000433">
    <property type="expression patterns" value="Expressed in pharyngeal gill and 8 other cell types or tissues"/>
</dbReference>
<dbReference type="PANTHER" id="PTHR19944:SF99">
    <property type="entry name" value="HLA CLASS II HISTOCOMPATIBILITY ANTIGEN, DRB1 BETA CHAIN"/>
    <property type="match status" value="1"/>
</dbReference>
<feature type="domain" description="Ig-like" evidence="7">
    <location>
        <begin position="133"/>
        <end position="224"/>
    </location>
</feature>
<keyword evidence="6" id="KW-0472">Membrane</keyword>
<dbReference type="GO" id="GO:0019886">
    <property type="term" value="P:antigen processing and presentation of exogenous peptide antigen via MHC class II"/>
    <property type="evidence" value="ECO:0000318"/>
    <property type="project" value="GO_Central"/>
</dbReference>
<evidence type="ECO:0000259" key="7">
    <source>
        <dbReference type="PROSITE" id="PS50835"/>
    </source>
</evidence>
<evidence type="ECO:0000313" key="9">
    <source>
        <dbReference type="Proteomes" id="UP000018468"/>
    </source>
</evidence>
<dbReference type="SUPFAM" id="SSF48726">
    <property type="entry name" value="Immunoglobulin"/>
    <property type="match status" value="1"/>
</dbReference>
<dbReference type="Gene3D" id="2.60.40.10">
    <property type="entry name" value="Immunoglobulins"/>
    <property type="match status" value="1"/>
</dbReference>
<evidence type="ECO:0000256" key="6">
    <source>
        <dbReference type="SAM" id="Phobius"/>
    </source>
</evidence>
<reference evidence="8" key="2">
    <citation type="submission" date="2025-08" db="UniProtKB">
        <authorList>
            <consortium name="Ensembl"/>
        </authorList>
    </citation>
    <scope>IDENTIFICATION</scope>
</reference>
<evidence type="ECO:0000256" key="1">
    <source>
        <dbReference type="ARBA" id="ARBA00004479"/>
    </source>
</evidence>
<dbReference type="InterPro" id="IPR013783">
    <property type="entry name" value="Ig-like_fold"/>
</dbReference>
<dbReference type="Pfam" id="PF07654">
    <property type="entry name" value="C1-set"/>
    <property type="match status" value="1"/>
</dbReference>
<dbReference type="GO" id="GO:0042605">
    <property type="term" value="F:peptide antigen binding"/>
    <property type="evidence" value="ECO:0000318"/>
    <property type="project" value="GO_Central"/>
</dbReference>
<protein>
    <submittedName>
        <fullName evidence="8">HLA class II histocompatibility antigen, DQ beta 1 chain-like</fullName>
    </submittedName>
</protein>
<dbReference type="HOGENOM" id="CLU_047501_13_0_1"/>
<reference evidence="8" key="3">
    <citation type="submission" date="2025-09" db="UniProtKB">
        <authorList>
            <consortium name="Ensembl"/>
        </authorList>
    </citation>
    <scope>IDENTIFICATION</scope>
</reference>
<evidence type="ECO:0000256" key="4">
    <source>
        <dbReference type="ARBA" id="ARBA00023157"/>
    </source>
</evidence>
<dbReference type="STRING" id="7918.ENSLOCP00000000475"/>
<dbReference type="SMART" id="SM00407">
    <property type="entry name" value="IGc1"/>
    <property type="match status" value="1"/>
</dbReference>
<dbReference type="GO" id="GO:0005765">
    <property type="term" value="C:lysosomal membrane"/>
    <property type="evidence" value="ECO:0000318"/>
    <property type="project" value="GO_Central"/>
</dbReference>
<keyword evidence="5" id="KW-0325">Glycoprotein</keyword>
<sequence>PALGCCHSAAPLTACCTMDSPLHRLAVAVLVLGCTGSRRSVDGNMYQFVHDCEYNDHLEDFLYTRRDIFNKIEILRYDSNIQTFVGYTPLGIKYAERFNQDKEYLAGLKDDLDNYCKHNAGVYKSTMTDRKVPPSVKVSATKLLSSKHPTMLVCHVTGFYPQRITVTWLRDGLEIKTDVTSTDLLANGDWTYQVHSHLELTPRAGETVACRVEHSSLERPLEVTWDPSMPESKKNKIVIGVSGLILGLIITAAGVIYYKKKSSGRILVPSD</sequence>
<dbReference type="InterPro" id="IPR000353">
    <property type="entry name" value="MHC_II_b_N"/>
</dbReference>
<dbReference type="InterPro" id="IPR014745">
    <property type="entry name" value="MHC_II_a/b_N"/>
</dbReference>
<evidence type="ECO:0000256" key="5">
    <source>
        <dbReference type="ARBA" id="ARBA00023180"/>
    </source>
</evidence>
<evidence type="ECO:0000256" key="2">
    <source>
        <dbReference type="ARBA" id="ARBA00022692"/>
    </source>
</evidence>
<dbReference type="AlphaFoldDB" id="W5LWG8"/>
<dbReference type="Gene3D" id="3.10.320.10">
    <property type="entry name" value="Class II Histocompatibility Antigen, M Beta Chain, Chain B, domain 1"/>
    <property type="match status" value="1"/>
</dbReference>
<dbReference type="InterPro" id="IPR036179">
    <property type="entry name" value="Ig-like_dom_sf"/>
</dbReference>
<dbReference type="Ensembl" id="ENSLOCT00000000475.1">
    <property type="protein sequence ID" value="ENSLOCP00000000475.1"/>
    <property type="gene ID" value="ENSLOCG00000000433.1"/>
</dbReference>
<dbReference type="PROSITE" id="PS50835">
    <property type="entry name" value="IG_LIKE"/>
    <property type="match status" value="1"/>
</dbReference>
<dbReference type="SMART" id="SM00921">
    <property type="entry name" value="MHC_II_beta"/>
    <property type="match status" value="1"/>
</dbReference>
<reference evidence="9" key="1">
    <citation type="submission" date="2011-12" db="EMBL/GenBank/DDBJ databases">
        <title>The Draft Genome of Lepisosteus oculatus.</title>
        <authorList>
            <consortium name="The Broad Institute Genome Assembly &amp; Analysis Group"/>
            <consortium name="Computational R&amp;D Group"/>
            <consortium name="and Sequencing Platform"/>
            <person name="Di Palma F."/>
            <person name="Alfoldi J."/>
            <person name="Johnson J."/>
            <person name="Berlin A."/>
            <person name="Gnerre S."/>
            <person name="Jaffe D."/>
            <person name="MacCallum I."/>
            <person name="Young S."/>
            <person name="Walker B.J."/>
            <person name="Lander E.S."/>
            <person name="Lindblad-Toh K."/>
        </authorList>
    </citation>
    <scope>NUCLEOTIDE SEQUENCE [LARGE SCALE GENOMIC DNA]</scope>
</reference>
<proteinExistence type="predicted"/>
<dbReference type="SUPFAM" id="SSF54452">
    <property type="entry name" value="MHC antigen-recognition domain"/>
    <property type="match status" value="1"/>
</dbReference>
<evidence type="ECO:0000256" key="3">
    <source>
        <dbReference type="ARBA" id="ARBA00022989"/>
    </source>
</evidence>
<dbReference type="OMA" id="CAVEHAS"/>
<dbReference type="GO" id="GO:0023026">
    <property type="term" value="F:MHC class II protein complex binding"/>
    <property type="evidence" value="ECO:0000318"/>
    <property type="project" value="GO_Central"/>
</dbReference>
<dbReference type="GO" id="GO:0050778">
    <property type="term" value="P:positive regulation of immune response"/>
    <property type="evidence" value="ECO:0000318"/>
    <property type="project" value="GO_Central"/>
</dbReference>
<keyword evidence="3 6" id="KW-1133">Transmembrane helix</keyword>
<feature type="transmembrane region" description="Helical" evidence="6">
    <location>
        <begin position="237"/>
        <end position="258"/>
    </location>
</feature>
<dbReference type="InParanoid" id="W5LWG8"/>
<dbReference type="eggNOG" id="ENOG502RYBQ">
    <property type="taxonomic scope" value="Eukaryota"/>
</dbReference>